<keyword evidence="3" id="KW-1185">Reference proteome</keyword>
<feature type="transmembrane region" description="Helical" evidence="1">
    <location>
        <begin position="126"/>
        <end position="153"/>
    </location>
</feature>
<protein>
    <submittedName>
        <fullName evidence="2">Uncharacterized protein</fullName>
    </submittedName>
</protein>
<feature type="transmembrane region" description="Helical" evidence="1">
    <location>
        <begin position="292"/>
        <end position="312"/>
    </location>
</feature>
<name>A0A1G8EVC6_9MICO</name>
<feature type="transmembrane region" description="Helical" evidence="1">
    <location>
        <begin position="91"/>
        <end position="114"/>
    </location>
</feature>
<dbReference type="RefSeq" id="WP_157674807.1">
    <property type="nucleotide sequence ID" value="NZ_LT629695.1"/>
</dbReference>
<keyword evidence="1" id="KW-0812">Transmembrane</keyword>
<keyword evidence="1" id="KW-0472">Membrane</keyword>
<dbReference type="STRING" id="399736.SAMN04489720_2206"/>
<gene>
    <name evidence="2" type="ORF">SAMN04489720_2206</name>
</gene>
<sequence length="330" mass="33618">MGLLQYLLGSLPSPDVVAPLVAGIALAGISFVWRRPLVTLPEGARRRRLLVAMGVGGSLVVVATSVVANALTASIGPLDATGYSGWWMRPLALGAAGIVLAVAAAALATEHAPAPGERALLPRRSWLAFASGPALVAVLAVAALLAATIAWQIRIAVDAPEDGAFYGRTGVHVDLPVWMPFTTGQGYVAGVGWPNHLATGVALAAVLALLWALLRGDAARPVPASEPAATTRSTRVATARVLTLVALGGVLATFGAVWAFVGFTGQIVVGVGDDLQPDVFLGTGYAMLARPMQAAGLAAQALAVAVLMRLAIDTTRAAVARRAVPVETSA</sequence>
<dbReference type="EMBL" id="LT629695">
    <property type="protein sequence ID" value="SDH73863.1"/>
    <property type="molecule type" value="Genomic_DNA"/>
</dbReference>
<dbReference type="AlphaFoldDB" id="A0A1G8EVC6"/>
<feature type="transmembrane region" description="Helical" evidence="1">
    <location>
        <begin position="197"/>
        <end position="214"/>
    </location>
</feature>
<dbReference type="OrthoDB" id="5108650at2"/>
<feature type="transmembrane region" description="Helical" evidence="1">
    <location>
        <begin position="16"/>
        <end position="37"/>
    </location>
</feature>
<reference evidence="3" key="1">
    <citation type="submission" date="2016-10" db="EMBL/GenBank/DDBJ databases">
        <authorList>
            <person name="Varghese N."/>
            <person name="Submissions S."/>
        </authorList>
    </citation>
    <scope>NUCLEOTIDE SEQUENCE [LARGE SCALE GENOMIC DNA]</scope>
    <source>
        <strain evidence="3">DSM 22002</strain>
    </source>
</reference>
<dbReference type="Proteomes" id="UP000198822">
    <property type="component" value="Chromosome I"/>
</dbReference>
<feature type="transmembrane region" description="Helical" evidence="1">
    <location>
        <begin position="49"/>
        <end position="71"/>
    </location>
</feature>
<evidence type="ECO:0000256" key="1">
    <source>
        <dbReference type="SAM" id="Phobius"/>
    </source>
</evidence>
<accession>A0A1G8EVC6</accession>
<evidence type="ECO:0000313" key="3">
    <source>
        <dbReference type="Proteomes" id="UP000198822"/>
    </source>
</evidence>
<organism evidence="2 3">
    <name type="scientific">Agrococcus jejuensis</name>
    <dbReference type="NCBI Taxonomy" id="399736"/>
    <lineage>
        <taxon>Bacteria</taxon>
        <taxon>Bacillati</taxon>
        <taxon>Actinomycetota</taxon>
        <taxon>Actinomycetes</taxon>
        <taxon>Micrococcales</taxon>
        <taxon>Microbacteriaceae</taxon>
        <taxon>Agrococcus</taxon>
    </lineage>
</organism>
<evidence type="ECO:0000313" key="2">
    <source>
        <dbReference type="EMBL" id="SDH73863.1"/>
    </source>
</evidence>
<feature type="transmembrane region" description="Helical" evidence="1">
    <location>
        <begin position="241"/>
        <end position="272"/>
    </location>
</feature>
<proteinExistence type="predicted"/>
<keyword evidence="1" id="KW-1133">Transmembrane helix</keyword>